<dbReference type="Proteomes" id="UP000185151">
    <property type="component" value="Unassembled WGS sequence"/>
</dbReference>
<keyword evidence="10" id="KW-1185">Reference proteome</keyword>
<dbReference type="PANTHER" id="PTHR43586:SF8">
    <property type="entry name" value="CYSTEINE DESULFURASE 1, CHLOROPLASTIC"/>
    <property type="match status" value="1"/>
</dbReference>
<dbReference type="OrthoDB" id="9808002at2"/>
<dbReference type="InterPro" id="IPR000192">
    <property type="entry name" value="Aminotrans_V_dom"/>
</dbReference>
<dbReference type="RefSeq" id="WP_074300063.1">
    <property type="nucleotide sequence ID" value="NZ_FSRU01000002.1"/>
</dbReference>
<gene>
    <name evidence="9" type="ORF">SAMN05444165_5005</name>
</gene>
<feature type="compositionally biased region" description="Polar residues" evidence="7">
    <location>
        <begin position="1"/>
        <end position="10"/>
    </location>
</feature>
<dbReference type="GO" id="GO:0016829">
    <property type="term" value="F:lyase activity"/>
    <property type="evidence" value="ECO:0007669"/>
    <property type="project" value="UniProtKB-KW"/>
</dbReference>
<evidence type="ECO:0000256" key="7">
    <source>
        <dbReference type="SAM" id="MobiDB-lite"/>
    </source>
</evidence>
<dbReference type="GO" id="GO:0006534">
    <property type="term" value="P:cysteine metabolic process"/>
    <property type="evidence" value="ECO:0007669"/>
    <property type="project" value="InterPro"/>
</dbReference>
<evidence type="ECO:0000313" key="10">
    <source>
        <dbReference type="Proteomes" id="UP000185151"/>
    </source>
</evidence>
<evidence type="ECO:0000259" key="8">
    <source>
        <dbReference type="Pfam" id="PF00266"/>
    </source>
</evidence>
<dbReference type="InterPro" id="IPR015422">
    <property type="entry name" value="PyrdxlP-dep_Trfase_small"/>
</dbReference>
<dbReference type="PANTHER" id="PTHR43586">
    <property type="entry name" value="CYSTEINE DESULFURASE"/>
    <property type="match status" value="1"/>
</dbReference>
<evidence type="ECO:0000256" key="3">
    <source>
        <dbReference type="ARBA" id="ARBA00012239"/>
    </source>
</evidence>
<sequence>MTIQTPTSNPLAGGVPHDVPQTLPAGLPDPATLARLATEFFAALPGGGVSSAAPGGSLTDAASSASFASALPVAAPGLSSVSNPAPPGSPLAGPGGFGTGVPGAALPQGKVAGANLLPSAPTHVLSLGNRAPALVPHAAAQNGLPDSAVTIAPALEPRFGGAALGVPEGLGAQRPSAGGASGAPAAASPYYFLNEQAGTPGNGPSGSRDIVVPSSDTVTAQSFGLPGEAELRSLLSVQRFPYDAPSRDAATTDRSGVSRYFVDEAQASAGPSRAAHAVPNAAASAHPPFDVNAIRRDFPILSERVNGRQLVWFDNAATTHKPQSVIDRLAYFYAHENSNIHRAAHALAGRATDAYEAARSKVQRFIGAASPDEIVFVRGTTEAINLIAKSWGVQNVGEGDEIIVSNLEHHANIVPWQQLAAQTGAKLRVIPVDDSGQVLLDEYRKLLNDRTRIVSVTQVSNALGTVVPVKEIVEMAHRAGAKALVDGAQSVSHMRVDVQAIDADFFVFSGHKVFGPTGIGVVYGKRAILEDMPPWQGGGNMIADVTFERTVFQPPPNRFEAGTGNIADAVGLGAALDYVTRIGIENIARYEHDLLAYATSVLQPVPGVRLIGTAKDKASVLSFVLKGYETEEVGQALNEEGIAVRSGHHCAQPILRRFGVEATVRPSLAFYNTCDEVDALVSVVRRLSTRR</sequence>
<protein>
    <recommendedName>
        <fullName evidence="3">cysteine desulfurase</fullName>
        <ecNumber evidence="3">2.8.1.7</ecNumber>
    </recommendedName>
</protein>
<dbReference type="CDD" id="cd06453">
    <property type="entry name" value="SufS_like"/>
    <property type="match status" value="1"/>
</dbReference>
<dbReference type="Gene3D" id="3.40.640.10">
    <property type="entry name" value="Type I PLP-dependent aspartate aminotransferase-like (Major domain)"/>
    <property type="match status" value="1"/>
</dbReference>
<dbReference type="NCBIfam" id="NF041166">
    <property type="entry name" value="f2_encap_cargo1"/>
    <property type="match status" value="1"/>
</dbReference>
<evidence type="ECO:0000313" key="9">
    <source>
        <dbReference type="EMBL" id="SIO60804.1"/>
    </source>
</evidence>
<keyword evidence="9" id="KW-0456">Lyase</keyword>
<reference evidence="9 10" key="1">
    <citation type="submission" date="2016-11" db="EMBL/GenBank/DDBJ databases">
        <authorList>
            <person name="Jaros S."/>
            <person name="Januszkiewicz K."/>
            <person name="Wedrychowicz H."/>
        </authorList>
    </citation>
    <scope>NUCLEOTIDE SEQUENCE [LARGE SCALE GENOMIC DNA]</scope>
    <source>
        <strain evidence="9 10">GAS95</strain>
    </source>
</reference>
<comment type="catalytic activity">
    <reaction evidence="6">
        <text>(sulfur carrier)-H + L-cysteine = (sulfur carrier)-SH + L-alanine</text>
        <dbReference type="Rhea" id="RHEA:43892"/>
        <dbReference type="Rhea" id="RHEA-COMP:14737"/>
        <dbReference type="Rhea" id="RHEA-COMP:14739"/>
        <dbReference type="ChEBI" id="CHEBI:29917"/>
        <dbReference type="ChEBI" id="CHEBI:35235"/>
        <dbReference type="ChEBI" id="CHEBI:57972"/>
        <dbReference type="ChEBI" id="CHEBI:64428"/>
        <dbReference type="EC" id="2.8.1.7"/>
    </reaction>
</comment>
<dbReference type="InterPro" id="IPR010970">
    <property type="entry name" value="Cys_dSase_SufS"/>
</dbReference>
<evidence type="ECO:0000256" key="2">
    <source>
        <dbReference type="ARBA" id="ARBA00010447"/>
    </source>
</evidence>
<proteinExistence type="inferred from homology"/>
<dbReference type="SUPFAM" id="SSF53383">
    <property type="entry name" value="PLP-dependent transferases"/>
    <property type="match status" value="1"/>
</dbReference>
<organism evidence="9 10">
    <name type="scientific">Paraburkholderia phenazinium</name>
    <dbReference type="NCBI Taxonomy" id="60549"/>
    <lineage>
        <taxon>Bacteria</taxon>
        <taxon>Pseudomonadati</taxon>
        <taxon>Pseudomonadota</taxon>
        <taxon>Betaproteobacteria</taxon>
        <taxon>Burkholderiales</taxon>
        <taxon>Burkholderiaceae</taxon>
        <taxon>Paraburkholderia</taxon>
    </lineage>
</organism>
<accession>A0A1N6KW71</accession>
<dbReference type="Gene3D" id="3.90.1150.10">
    <property type="entry name" value="Aspartate Aminotransferase, domain 1"/>
    <property type="match status" value="1"/>
</dbReference>
<evidence type="ECO:0000256" key="1">
    <source>
        <dbReference type="ARBA" id="ARBA00001933"/>
    </source>
</evidence>
<feature type="region of interest" description="Disordered" evidence="7">
    <location>
        <begin position="1"/>
        <end position="24"/>
    </location>
</feature>
<dbReference type="GO" id="GO:0031071">
    <property type="term" value="F:cysteine desulfurase activity"/>
    <property type="evidence" value="ECO:0007669"/>
    <property type="project" value="UniProtKB-EC"/>
</dbReference>
<feature type="domain" description="Aminotransferase class V" evidence="8">
    <location>
        <begin position="311"/>
        <end position="680"/>
    </location>
</feature>
<keyword evidence="4" id="KW-0808">Transferase</keyword>
<keyword evidence="5" id="KW-0663">Pyridoxal phosphate</keyword>
<dbReference type="GO" id="GO:0030170">
    <property type="term" value="F:pyridoxal phosphate binding"/>
    <property type="evidence" value="ECO:0007669"/>
    <property type="project" value="InterPro"/>
</dbReference>
<dbReference type="EC" id="2.8.1.7" evidence="3"/>
<evidence type="ECO:0000256" key="4">
    <source>
        <dbReference type="ARBA" id="ARBA00022679"/>
    </source>
</evidence>
<dbReference type="NCBIfam" id="TIGR01979">
    <property type="entry name" value="sufS"/>
    <property type="match status" value="1"/>
</dbReference>
<dbReference type="InterPro" id="IPR015424">
    <property type="entry name" value="PyrdxlP-dep_Trfase"/>
</dbReference>
<evidence type="ECO:0000256" key="5">
    <source>
        <dbReference type="ARBA" id="ARBA00022898"/>
    </source>
</evidence>
<comment type="cofactor">
    <cofactor evidence="1">
        <name>pyridoxal 5'-phosphate</name>
        <dbReference type="ChEBI" id="CHEBI:597326"/>
    </cofactor>
</comment>
<dbReference type="AlphaFoldDB" id="A0A1N6KW71"/>
<comment type="similarity">
    <text evidence="2">Belongs to the class-V pyridoxal-phosphate-dependent aminotransferase family. Csd subfamily.</text>
</comment>
<dbReference type="EMBL" id="FSRU01000002">
    <property type="protein sequence ID" value="SIO60804.1"/>
    <property type="molecule type" value="Genomic_DNA"/>
</dbReference>
<name>A0A1N6KW71_9BURK</name>
<evidence type="ECO:0000256" key="6">
    <source>
        <dbReference type="ARBA" id="ARBA00050776"/>
    </source>
</evidence>
<dbReference type="Pfam" id="PF00266">
    <property type="entry name" value="Aminotran_5"/>
    <property type="match status" value="1"/>
</dbReference>
<dbReference type="InterPro" id="IPR015421">
    <property type="entry name" value="PyrdxlP-dep_Trfase_major"/>
</dbReference>